<reference evidence="4" key="1">
    <citation type="journal article" date="2006" name="PLoS Biol.">
        <title>Macronuclear genome sequence of the ciliate Tetrahymena thermophila, a model eukaryote.</title>
        <authorList>
            <person name="Eisen J.A."/>
            <person name="Coyne R.S."/>
            <person name="Wu M."/>
            <person name="Wu D."/>
            <person name="Thiagarajan M."/>
            <person name="Wortman J.R."/>
            <person name="Badger J.H."/>
            <person name="Ren Q."/>
            <person name="Amedeo P."/>
            <person name="Jones K.M."/>
            <person name="Tallon L.J."/>
            <person name="Delcher A.L."/>
            <person name="Salzberg S.L."/>
            <person name="Silva J.C."/>
            <person name="Haas B.J."/>
            <person name="Majoros W.H."/>
            <person name="Farzad M."/>
            <person name="Carlton J.M."/>
            <person name="Smith R.K. Jr."/>
            <person name="Garg J."/>
            <person name="Pearlman R.E."/>
            <person name="Karrer K.M."/>
            <person name="Sun L."/>
            <person name="Manning G."/>
            <person name="Elde N.C."/>
            <person name="Turkewitz A.P."/>
            <person name="Asai D.J."/>
            <person name="Wilkes D.E."/>
            <person name="Wang Y."/>
            <person name="Cai H."/>
            <person name="Collins K."/>
            <person name="Stewart B.A."/>
            <person name="Lee S.R."/>
            <person name="Wilamowska K."/>
            <person name="Weinberg Z."/>
            <person name="Ruzzo W.L."/>
            <person name="Wloga D."/>
            <person name="Gaertig J."/>
            <person name="Frankel J."/>
            <person name="Tsao C.-C."/>
            <person name="Gorovsky M.A."/>
            <person name="Keeling P.J."/>
            <person name="Waller R.F."/>
            <person name="Patron N.J."/>
            <person name="Cherry J.M."/>
            <person name="Stover N.A."/>
            <person name="Krieger C.J."/>
            <person name="del Toro C."/>
            <person name="Ryder H.F."/>
            <person name="Williamson S.C."/>
            <person name="Barbeau R.A."/>
            <person name="Hamilton E.P."/>
            <person name="Orias E."/>
        </authorList>
    </citation>
    <scope>NUCLEOTIDE SEQUENCE [LARGE SCALE GENOMIC DNA]</scope>
    <source>
        <strain evidence="4">SB210</strain>
    </source>
</reference>
<evidence type="ECO:0000313" key="4">
    <source>
        <dbReference type="Proteomes" id="UP000009168"/>
    </source>
</evidence>
<dbReference type="InterPro" id="IPR011990">
    <property type="entry name" value="TPR-like_helical_dom_sf"/>
</dbReference>
<feature type="compositionally biased region" description="Basic and acidic residues" evidence="1">
    <location>
        <begin position="1121"/>
        <end position="1133"/>
    </location>
</feature>
<dbReference type="RefSeq" id="XP_001030494.2">
    <property type="nucleotide sequence ID" value="XM_001030494.2"/>
</dbReference>
<proteinExistence type="predicted"/>
<feature type="region of interest" description="Disordered" evidence="1">
    <location>
        <begin position="883"/>
        <end position="909"/>
    </location>
</feature>
<feature type="transmembrane region" description="Helical" evidence="2">
    <location>
        <begin position="7"/>
        <end position="32"/>
    </location>
</feature>
<keyword evidence="2" id="KW-1133">Transmembrane helix</keyword>
<feature type="region of interest" description="Disordered" evidence="1">
    <location>
        <begin position="925"/>
        <end position="946"/>
    </location>
</feature>
<gene>
    <name evidence="3" type="ORF">TTHERM_01080390</name>
</gene>
<feature type="transmembrane region" description="Helical" evidence="2">
    <location>
        <begin position="483"/>
        <end position="510"/>
    </location>
</feature>
<dbReference type="InParanoid" id="Q22C31"/>
<feature type="compositionally biased region" description="Low complexity" evidence="1">
    <location>
        <begin position="1244"/>
        <end position="1260"/>
    </location>
</feature>
<feature type="compositionally biased region" description="Polar residues" evidence="1">
    <location>
        <begin position="1146"/>
        <end position="1165"/>
    </location>
</feature>
<accession>Q22C31</accession>
<feature type="region of interest" description="Disordered" evidence="1">
    <location>
        <begin position="1236"/>
        <end position="1260"/>
    </location>
</feature>
<dbReference type="SUPFAM" id="SSF48452">
    <property type="entry name" value="TPR-like"/>
    <property type="match status" value="1"/>
</dbReference>
<feature type="region of interest" description="Disordered" evidence="1">
    <location>
        <begin position="692"/>
        <end position="722"/>
    </location>
</feature>
<keyword evidence="2" id="KW-0472">Membrane</keyword>
<dbReference type="HOGENOM" id="CLU_229152_0_0_1"/>
<name>Q22C31_TETTS</name>
<sequence>MKLKYEMFIILSIPTFLMITLQFINAVIIYIVSQKLINEYTQNLYLDQQQQTKDIISAYSYEFSQIFQSFSMNLQMFVNFESKLLANQVKINPKYKQSAIFLEKLYSQDPSQQELLNIYKKSDLQVSVWLHPNISDFDKLDSTGQQQVKRAGYIDFIWRILDYQNRMDQFRRQIPVKDIYQGFFEEGILYSTSSNTTFQNYVLPQGCQLGGKYKFDSRCRIWFVEAIQRLGITPIAPVMFYSQVDKPFLATNLCQRQNIQSSTGKKQWKPYSVDCLNFKLSNLYSFFDEQTFDYSHTIMIDPRSQEIVYNQLQKFNNTVTNLSDAAQDIFPHSKKNSDRFLKFLQENINSIYNITAKQNNKPKHPPFHDQNNNQNIFDLIPPSVNISLYDDFIDRVSYISYGDIDLDDIHYFEFDTADGDDVFVVFSPIKIIEKLGNQQRHLKNQQDRVGFDIQDLFLVIDVLPKSYLTEFSDQLNKKMSIFFISYGIGSCVALVLFFAVCGFISLRVAIMIETPISHMILLLKKLEKEGSQVTLDLLDDSIQMPEDKIIVSLDSLILFESFKSMFKMLHYVTQDIFNVEESQSLLRLNQQVSFFKKFHNYRALGICYNNMGNIHFQSERYSEAMENYYHSIIYGYYELGFYKERKLSCSEQEQFIENISQNQLRISSSKCKSNSQNEVRGLNTFSEVNKNINNQQHQSLSTKVRNTNSSARNQNSGAENNQQDQNLYQQEDQKQFNQAILGQPEEEHQKDNKNTDEINQIIFDRKFNFTKAFNMLNFQLQKQGQSQSVLWEEYETMLLDLLNFNEKLKSISYGRMILLSTQLSLCYLQMNDHKRSIYYQKQAIKSYNDALEIESLAKKHSLKKNTCNSPRFGGHFRLDFSQEEDECDNDENKNINKEEKSINPQNKENSFLNNHLENELIDENVNNSFKKQNPTKNDNKSIVSKEYNRQQNTIDINQVMYQATKNMDEEISIDNLFKKRYSNAHNIQIEIDRLSNMNNNQLNKVKNNQKPFKEAQQNGDEEEEKQQLPLHNNNNQNQDEYNKSRSYNAHHFNNSGIENIEFKNNKKENNQNIQENSEQFNTNFSNEQFNQERDRLYSEHSNFQRKPRRSKYQQESFQGLDFEKSRRQSNDKCIKKKQNKNKLNNSFSINRNQTSYTQQSKRNSLKHFQQGHTLQVPSKQNTLCVTYSAGANQLSVNSVGQLNSAMKHALTLPTQHPENLIQQQNTFDYNHHRSNTSLTRKHANSASNQNQQKKNKTQSVNVNQYHIDLTRPRSLALQQLSQAQNKINEKNVANLSVIPSHQGTLNILTQDTSNNKITQNSLVANTFNNNINVRAQNHLIRCKDCSVYDDIASISSHVQQQNQQQQTYQQQLHSSNLQQNQMLIKKQKIKKKNLHLISKINKNLEENDGKKISKYQLPCNILLYYVGIQEAKILIFEKQYQSAAYLLTELLENVKYYLPYYRKQCLVLLNEIFQYSHVNIEKQLHDMIERFDCTIAFKVASIIAVNTAYSDAAKTCQHLIKEVLAKDEDLFSLIIFNSLILKQVMPPICMKQVKSASEYFDTLLNYISGDADSVEISSYSYEFNDEQHIANHSLQTNQNNQYINPSLVRSNTNHTYPTFTENNDLNFQTAQNDQQNLFTEKSHQDILQLLSPQSFVPTESDMFQFHPKHGSQRLILGGTEIESPRYSYNKFNMPFTLMAPIKESSKEINLIESNLMDTHKIITPLSALKSQSEVFSNRNQWIVSNTNIKIKNQESNKLLKNSIILENSENVENNENFTEQRQNFKEKEQQGTSSSRKKSLSLSLLKSSSQNQNQKSIFTLKSSENQQIQRKRNSSAPNNLSQQIPQILVNQQAQSQKNEEDQQILQDNSFKDSLYEQNNISNIKKQQTEIYENNQDQLRIQQNRNEFMNDEEILPTYNNNLYENKDSPHIDSQINLLQLQLNKKNQDNNHNLQQQNNENLQYKQSSLQYLIQKDIDQIDPNQDQNEENNNKLRSITLNNTHKPIIRSSFSKHEDIRKSKNSNNMLSQGTLLLSAQSIPNSLQSKQFQSLAEQDEEQIDTPLKNNQKRKKILEEQFKRVESKKYIETEEIHSYQSSLRQQQVNQDNYFYKFDRLDNEEQNINKSNINQVFHLSVRKALASFFENEITRYKQQIILTQDNVINKNKKFIVFITDFQGFKENKLYDLMAEELYKTQTQLLILQLDYEESIQENTQNQDVFYKGKSVIKYFYTQEKLLQYIRNKREPMKNFGIPLMMEHFQ</sequence>
<keyword evidence="4" id="KW-1185">Reference proteome</keyword>
<feature type="region of interest" description="Disordered" evidence="1">
    <location>
        <begin position="1774"/>
        <end position="1808"/>
    </location>
</feature>
<feature type="region of interest" description="Disordered" evidence="1">
    <location>
        <begin position="1011"/>
        <end position="1041"/>
    </location>
</feature>
<feature type="compositionally biased region" description="Polar residues" evidence="1">
    <location>
        <begin position="692"/>
        <end position="718"/>
    </location>
</feature>
<feature type="compositionally biased region" description="Polar residues" evidence="1">
    <location>
        <begin position="925"/>
        <end position="942"/>
    </location>
</feature>
<dbReference type="KEGG" id="tet:TTHERM_01080390"/>
<feature type="region of interest" description="Disordered" evidence="1">
    <location>
        <begin position="1097"/>
        <end position="1165"/>
    </location>
</feature>
<dbReference type="OrthoDB" id="431454at2759"/>
<dbReference type="EMBL" id="GG662470">
    <property type="protein sequence ID" value="EAR82831.2"/>
    <property type="molecule type" value="Genomic_DNA"/>
</dbReference>
<keyword evidence="2 3" id="KW-0812">Transmembrane</keyword>
<organism evidence="3 4">
    <name type="scientific">Tetrahymena thermophila (strain SB210)</name>
    <dbReference type="NCBI Taxonomy" id="312017"/>
    <lineage>
        <taxon>Eukaryota</taxon>
        <taxon>Sar</taxon>
        <taxon>Alveolata</taxon>
        <taxon>Ciliophora</taxon>
        <taxon>Intramacronucleata</taxon>
        <taxon>Oligohymenophorea</taxon>
        <taxon>Hymenostomatida</taxon>
        <taxon>Tetrahymenina</taxon>
        <taxon>Tetrahymenidae</taxon>
        <taxon>Tetrahymena</taxon>
    </lineage>
</organism>
<protein>
    <submittedName>
        <fullName evidence="3">Transmembrane protein, putative</fullName>
    </submittedName>
</protein>
<dbReference type="Proteomes" id="UP000009168">
    <property type="component" value="Unassembled WGS sequence"/>
</dbReference>
<evidence type="ECO:0000256" key="1">
    <source>
        <dbReference type="SAM" id="MobiDB-lite"/>
    </source>
</evidence>
<evidence type="ECO:0000256" key="2">
    <source>
        <dbReference type="SAM" id="Phobius"/>
    </source>
</evidence>
<feature type="compositionally biased region" description="Basic and acidic residues" evidence="1">
    <location>
        <begin position="890"/>
        <end position="901"/>
    </location>
</feature>
<dbReference type="GeneID" id="7832289"/>
<evidence type="ECO:0000313" key="3">
    <source>
        <dbReference type="EMBL" id="EAR82831.2"/>
    </source>
</evidence>